<gene>
    <name evidence="2" type="ORF">H8S47_14105</name>
</gene>
<comment type="caution">
    <text evidence="2">The sequence shown here is derived from an EMBL/GenBank/DDBJ whole genome shotgun (WGS) entry which is preliminary data.</text>
</comment>
<keyword evidence="1" id="KW-0472">Membrane</keyword>
<sequence length="122" mass="12772">MLDGLAVCASIVCMVHCLALPLLLAALPAIAIWFDPGETFHVTVLAFAVPTSALALIGGWRLHHAIPPMIFGAGGLVLMTLGIVFGGRAAIETMLSVSGSLMLAFAHVANWRRRFTHAAAIA</sequence>
<feature type="transmembrane region" description="Helical" evidence="1">
    <location>
        <begin position="93"/>
        <end position="111"/>
    </location>
</feature>
<dbReference type="EMBL" id="JACONT010000033">
    <property type="protein sequence ID" value="MBC3942806.1"/>
    <property type="molecule type" value="Genomic_DNA"/>
</dbReference>
<keyword evidence="3" id="KW-1185">Reference proteome</keyword>
<feature type="transmembrane region" description="Helical" evidence="1">
    <location>
        <begin position="40"/>
        <end position="57"/>
    </location>
</feature>
<evidence type="ECO:0000313" key="3">
    <source>
        <dbReference type="Proteomes" id="UP000597613"/>
    </source>
</evidence>
<dbReference type="Pfam" id="PF03203">
    <property type="entry name" value="MerC"/>
    <property type="match status" value="1"/>
</dbReference>
<organism evidence="2 3">
    <name type="scientific">Sphingomonas albertensis</name>
    <dbReference type="NCBI Taxonomy" id="2762591"/>
    <lineage>
        <taxon>Bacteria</taxon>
        <taxon>Pseudomonadati</taxon>
        <taxon>Pseudomonadota</taxon>
        <taxon>Alphaproteobacteria</taxon>
        <taxon>Sphingomonadales</taxon>
        <taxon>Sphingomonadaceae</taxon>
        <taxon>Sphingomonas</taxon>
    </lineage>
</organism>
<protein>
    <submittedName>
        <fullName evidence="2">MerC domain-containing protein</fullName>
    </submittedName>
</protein>
<feature type="transmembrane region" description="Helical" evidence="1">
    <location>
        <begin position="69"/>
        <end position="87"/>
    </location>
</feature>
<keyword evidence="1" id="KW-1133">Transmembrane helix</keyword>
<dbReference type="InterPro" id="IPR004891">
    <property type="entry name" value="Mercury-R_MerC"/>
</dbReference>
<keyword evidence="1" id="KW-0812">Transmembrane</keyword>
<evidence type="ECO:0000313" key="2">
    <source>
        <dbReference type="EMBL" id="MBC3942806.1"/>
    </source>
</evidence>
<feature type="transmembrane region" description="Helical" evidence="1">
    <location>
        <begin position="7"/>
        <end position="34"/>
    </location>
</feature>
<reference evidence="2 3" key="1">
    <citation type="submission" date="2020-08" db="EMBL/GenBank/DDBJ databases">
        <title>Putative novel bacterial strains isolated from necrotic wheat leaf tissues caused by Xanthomonas translucens.</title>
        <authorList>
            <person name="Tambong J.T."/>
        </authorList>
    </citation>
    <scope>NUCLEOTIDE SEQUENCE [LARGE SCALE GENOMIC DNA]</scope>
    <source>
        <strain evidence="3">DOAB 1063</strain>
    </source>
</reference>
<dbReference type="Proteomes" id="UP000597613">
    <property type="component" value="Unassembled WGS sequence"/>
</dbReference>
<proteinExistence type="predicted"/>
<accession>A0ABR7AQU0</accession>
<name>A0ABR7AQU0_9SPHN</name>
<evidence type="ECO:0000256" key="1">
    <source>
        <dbReference type="SAM" id="Phobius"/>
    </source>
</evidence>